<dbReference type="GO" id="GO:0034045">
    <property type="term" value="C:phagophore assembly site membrane"/>
    <property type="evidence" value="ECO:0007669"/>
    <property type="project" value="UniProtKB-SubCell"/>
</dbReference>
<feature type="compositionally biased region" description="Basic and acidic residues" evidence="18">
    <location>
        <begin position="136"/>
        <end position="149"/>
    </location>
</feature>
<sequence length="318" mass="35571">MRMQQNPHLPSLLFLLPSLVVASFDCHNVRIDRTSFDLSPLKGPHSVTTTIDTTPPSIKNLTVTIDVCRALKKPKGSSKDDACPSGTRVCGIERTINEGDNSNTISKVIPIAGEFLHENRPLDPHWTRLKSSPSHSDSEKEGLRGEFHGGKYNGRKQKAIVEFLCDSTTDGNDGADEGDDGKDDGDAEERRLRIREDEKEKDSSLKFLSYKPLSPDSEEDVLRLEWRTKHACEDEKNSDGSSGHWGFFTWFIIIVFLATATYLIFGSWLNYNRYGARGWDLLPHGDTIRDVPYLLRDWSRRVVSTVQGGGSRGGYSAV</sequence>
<gene>
    <name evidence="22" type="ORF">FGG08_002428</name>
</gene>
<evidence type="ECO:0000256" key="19">
    <source>
        <dbReference type="SAM" id="Phobius"/>
    </source>
</evidence>
<keyword evidence="9 20" id="KW-0732">Signal</keyword>
<reference evidence="22" key="1">
    <citation type="submission" date="2021-03" db="EMBL/GenBank/DDBJ databases">
        <title>Comparative genomics and phylogenomic investigation of the class Geoglossomycetes provide insights into ecological specialization and systematics.</title>
        <authorList>
            <person name="Melie T."/>
            <person name="Pirro S."/>
            <person name="Miller A.N."/>
            <person name="Quandt A."/>
        </authorList>
    </citation>
    <scope>NUCLEOTIDE SEQUENCE</scope>
    <source>
        <strain evidence="22">GBOQ0MN5Z8</strain>
    </source>
</reference>
<keyword evidence="10" id="KW-0653">Protein transport</keyword>
<accession>A0A9P8I6C4</accession>
<evidence type="ECO:0000256" key="17">
    <source>
        <dbReference type="ARBA" id="ARBA00023329"/>
    </source>
</evidence>
<evidence type="ECO:0000313" key="22">
    <source>
        <dbReference type="EMBL" id="KAH0543264.1"/>
    </source>
</evidence>
<evidence type="ECO:0000256" key="13">
    <source>
        <dbReference type="ARBA" id="ARBA00023034"/>
    </source>
</evidence>
<dbReference type="Gene3D" id="2.70.130.10">
    <property type="entry name" value="Mannose-6-phosphate receptor binding domain"/>
    <property type="match status" value="1"/>
</dbReference>
<comment type="subcellular location">
    <subcellularLocation>
        <location evidence="2">Cytoplasmic vesicle membrane</location>
        <topology evidence="2">Single-pass type I membrane protein</topology>
    </subcellularLocation>
    <subcellularLocation>
        <location evidence="4">Golgi apparatus membrane</location>
        <topology evidence="4">Single-pass type I membrane protein</topology>
    </subcellularLocation>
    <subcellularLocation>
        <location evidence="1">Mitochondrion membrane</location>
        <topology evidence="1">Single-pass membrane protein</topology>
    </subcellularLocation>
    <subcellularLocation>
        <location evidence="3">Preautophagosomal structure membrane</location>
        <topology evidence="3">Single-pass type I membrane protein</topology>
    </subcellularLocation>
</comment>
<evidence type="ECO:0000256" key="11">
    <source>
        <dbReference type="ARBA" id="ARBA00022989"/>
    </source>
</evidence>
<keyword evidence="12" id="KW-0072">Autophagy</keyword>
<organism evidence="22 23">
    <name type="scientific">Glutinoglossum americanum</name>
    <dbReference type="NCBI Taxonomy" id="1670608"/>
    <lineage>
        <taxon>Eukaryota</taxon>
        <taxon>Fungi</taxon>
        <taxon>Dikarya</taxon>
        <taxon>Ascomycota</taxon>
        <taxon>Pezizomycotina</taxon>
        <taxon>Geoglossomycetes</taxon>
        <taxon>Geoglossales</taxon>
        <taxon>Geoglossaceae</taxon>
        <taxon>Glutinoglossum</taxon>
    </lineage>
</organism>
<feature type="domain" description="MRH" evidence="21">
    <location>
        <begin position="24"/>
        <end position="234"/>
    </location>
</feature>
<keyword evidence="16" id="KW-1015">Disulfide bond</keyword>
<proteinExistence type="inferred from homology"/>
<dbReference type="InterPro" id="IPR009011">
    <property type="entry name" value="Man6P_isomerase_rcpt-bd_dom_sf"/>
</dbReference>
<dbReference type="PANTHER" id="PTHR15071">
    <property type="entry name" value="MANNOSE-6-PHOSPHATE RECEPTOR FAMILY MEMBER"/>
    <property type="match status" value="1"/>
</dbReference>
<feature type="region of interest" description="Disordered" evidence="18">
    <location>
        <begin position="168"/>
        <end position="198"/>
    </location>
</feature>
<evidence type="ECO:0000256" key="12">
    <source>
        <dbReference type="ARBA" id="ARBA00023006"/>
    </source>
</evidence>
<evidence type="ECO:0000313" key="23">
    <source>
        <dbReference type="Proteomes" id="UP000698800"/>
    </source>
</evidence>
<evidence type="ECO:0000256" key="14">
    <source>
        <dbReference type="ARBA" id="ARBA00023128"/>
    </source>
</evidence>
<keyword evidence="8 19" id="KW-0812">Transmembrane</keyword>
<dbReference type="InterPro" id="IPR018939">
    <property type="entry name" value="Autophagy-rel_prot_27"/>
</dbReference>
<dbReference type="EMBL" id="JAGHQL010000036">
    <property type="protein sequence ID" value="KAH0543264.1"/>
    <property type="molecule type" value="Genomic_DNA"/>
</dbReference>
<evidence type="ECO:0000259" key="21">
    <source>
        <dbReference type="PROSITE" id="PS51914"/>
    </source>
</evidence>
<dbReference type="InterPro" id="IPR044865">
    <property type="entry name" value="MRH_dom"/>
</dbReference>
<dbReference type="SUPFAM" id="SSF50911">
    <property type="entry name" value="Mannose 6-phosphate receptor domain"/>
    <property type="match status" value="1"/>
</dbReference>
<evidence type="ECO:0000256" key="10">
    <source>
        <dbReference type="ARBA" id="ARBA00022927"/>
    </source>
</evidence>
<dbReference type="PANTHER" id="PTHR15071:SF13">
    <property type="entry name" value="AUTOPHAGY-RELATED PROTEIN 27"/>
    <property type="match status" value="1"/>
</dbReference>
<evidence type="ECO:0000256" key="15">
    <source>
        <dbReference type="ARBA" id="ARBA00023136"/>
    </source>
</evidence>
<feature type="chain" id="PRO_5040349866" description="Autophagy-related protein 27" evidence="20">
    <location>
        <begin position="23"/>
        <end position="318"/>
    </location>
</feature>
<dbReference type="GO" id="GO:0031966">
    <property type="term" value="C:mitochondrial membrane"/>
    <property type="evidence" value="ECO:0007669"/>
    <property type="project" value="UniProtKB-SubCell"/>
</dbReference>
<evidence type="ECO:0000256" key="2">
    <source>
        <dbReference type="ARBA" id="ARBA00004358"/>
    </source>
</evidence>
<evidence type="ECO:0000256" key="5">
    <source>
        <dbReference type="ARBA" id="ARBA00005363"/>
    </source>
</evidence>
<keyword evidence="15 19" id="KW-0472">Membrane</keyword>
<keyword evidence="17" id="KW-0968">Cytoplasmic vesicle</keyword>
<dbReference type="Pfam" id="PF09451">
    <property type="entry name" value="ATG27"/>
    <property type="match status" value="1"/>
</dbReference>
<feature type="compositionally biased region" description="Acidic residues" evidence="18">
    <location>
        <begin position="173"/>
        <end position="187"/>
    </location>
</feature>
<feature type="compositionally biased region" description="Basic and acidic residues" evidence="18">
    <location>
        <begin position="188"/>
        <end position="198"/>
    </location>
</feature>
<dbReference type="AlphaFoldDB" id="A0A9P8I6C4"/>
<evidence type="ECO:0000256" key="16">
    <source>
        <dbReference type="ARBA" id="ARBA00023157"/>
    </source>
</evidence>
<keyword evidence="13" id="KW-0333">Golgi apparatus</keyword>
<protein>
    <recommendedName>
        <fullName evidence="6">Autophagy-related protein 27</fullName>
    </recommendedName>
</protein>
<feature type="region of interest" description="Disordered" evidence="18">
    <location>
        <begin position="122"/>
        <end position="151"/>
    </location>
</feature>
<dbReference type="GO" id="GO:0015031">
    <property type="term" value="P:protein transport"/>
    <property type="evidence" value="ECO:0007669"/>
    <property type="project" value="UniProtKB-KW"/>
</dbReference>
<feature type="signal peptide" evidence="20">
    <location>
        <begin position="1"/>
        <end position="22"/>
    </location>
</feature>
<dbReference type="GO" id="GO:0030659">
    <property type="term" value="C:cytoplasmic vesicle membrane"/>
    <property type="evidence" value="ECO:0007669"/>
    <property type="project" value="UniProtKB-SubCell"/>
</dbReference>
<dbReference type="PROSITE" id="PS51914">
    <property type="entry name" value="MRH"/>
    <property type="match status" value="1"/>
</dbReference>
<comment type="similarity">
    <text evidence="5">Belongs to the ATG27 family.</text>
</comment>
<comment type="caution">
    <text evidence="22">The sequence shown here is derived from an EMBL/GenBank/DDBJ whole genome shotgun (WGS) entry which is preliminary data.</text>
</comment>
<evidence type="ECO:0000256" key="7">
    <source>
        <dbReference type="ARBA" id="ARBA00022448"/>
    </source>
</evidence>
<dbReference type="GO" id="GO:0000139">
    <property type="term" value="C:Golgi membrane"/>
    <property type="evidence" value="ECO:0007669"/>
    <property type="project" value="UniProtKB-SubCell"/>
</dbReference>
<keyword evidence="11 19" id="KW-1133">Transmembrane helix</keyword>
<evidence type="ECO:0000256" key="4">
    <source>
        <dbReference type="ARBA" id="ARBA00004614"/>
    </source>
</evidence>
<evidence type="ECO:0000256" key="20">
    <source>
        <dbReference type="SAM" id="SignalP"/>
    </source>
</evidence>
<name>A0A9P8I6C4_9PEZI</name>
<keyword evidence="14" id="KW-0496">Mitochondrion</keyword>
<evidence type="ECO:0000256" key="8">
    <source>
        <dbReference type="ARBA" id="ARBA00022692"/>
    </source>
</evidence>
<evidence type="ECO:0000256" key="18">
    <source>
        <dbReference type="SAM" id="MobiDB-lite"/>
    </source>
</evidence>
<dbReference type="GO" id="GO:0006914">
    <property type="term" value="P:autophagy"/>
    <property type="evidence" value="ECO:0007669"/>
    <property type="project" value="UniProtKB-KW"/>
</dbReference>
<evidence type="ECO:0000256" key="3">
    <source>
        <dbReference type="ARBA" id="ARBA00004472"/>
    </source>
</evidence>
<evidence type="ECO:0000256" key="9">
    <source>
        <dbReference type="ARBA" id="ARBA00022729"/>
    </source>
</evidence>
<evidence type="ECO:0000256" key="6">
    <source>
        <dbReference type="ARBA" id="ARBA00013776"/>
    </source>
</evidence>
<dbReference type="OrthoDB" id="29460at2759"/>
<evidence type="ECO:0000256" key="1">
    <source>
        <dbReference type="ARBA" id="ARBA00004304"/>
    </source>
</evidence>
<keyword evidence="7" id="KW-0813">Transport</keyword>
<dbReference type="Proteomes" id="UP000698800">
    <property type="component" value="Unassembled WGS sequence"/>
</dbReference>
<feature type="transmembrane region" description="Helical" evidence="19">
    <location>
        <begin position="245"/>
        <end position="265"/>
    </location>
</feature>
<keyword evidence="23" id="KW-1185">Reference proteome</keyword>